<dbReference type="Gene3D" id="2.130.10.30">
    <property type="entry name" value="Regulator of chromosome condensation 1/beta-lactamase-inhibitor protein II"/>
    <property type="match status" value="2"/>
</dbReference>
<dbReference type="SUPFAM" id="SSF50985">
    <property type="entry name" value="RCC1/BLIP-II"/>
    <property type="match status" value="2"/>
</dbReference>
<dbReference type="Pfam" id="PF00415">
    <property type="entry name" value="RCC1"/>
    <property type="match status" value="2"/>
</dbReference>
<keyword evidence="3" id="KW-0677">Repeat</keyword>
<dbReference type="SUPFAM" id="SSF49265">
    <property type="entry name" value="Fibronectin type III"/>
    <property type="match status" value="2"/>
</dbReference>
<dbReference type="PANTHER" id="PTHR45982">
    <property type="entry name" value="REGULATOR OF CHROMOSOME CONDENSATION"/>
    <property type="match status" value="1"/>
</dbReference>
<gene>
    <name evidence="5" type="ORF">GCM10022386_15610</name>
</gene>
<dbReference type="PANTHER" id="PTHR45982:SF1">
    <property type="entry name" value="REGULATOR OF CHROMOSOME CONDENSATION"/>
    <property type="match status" value="1"/>
</dbReference>
<sequence length="1254" mass="133068">MKKLYLLGLILFSFISFGQNYNYTIYNTSNSGIGSDYVGDIKTDANGLLWISSFSGVSTFNGTTFTKYNTGNSGIASNAILEIEIDGLGRKWMASQNNGIILLNGTTWTNYTSSNSGLPNNAIVCIDVDSNNNLWVVTTSGLTRFNGTTWTTYNALTNINSIEIDYANGIWVTNNGNLYKFNGTDYNFIAQGTDKLLKAYGDLIYVAGFDSFLTYTIEGTFFSNYYQSNSCLAGYQLNALDVDSNNKVWIAFNGDGVQNFTNCVTYNTSNSGLPDNYFSALRTQSSGVIWAGTLQLGLVKMTPSATTCNPPTNLAVSNITSTTCQLTWTAPASVPGSGYEIYIAPTTVAPTTNTTPTLTSTASSVSVTNGLTAGTTYYYWVRSNCGSEKSTWTSGGSFTTAALTGCTTATYGQWPAATYTPSCSGSAEQIVINAYAGEYSKVNILSNTQYTFSSSVATDFVTITNEAGNTVLVSGLSPLSWASAANTGVVRYYFHTDANCGAQNTNRIRYIQCGTPVSCGLPSGLTVSNITSNSCRLFWVAPTPVANSYDIYLSTNSTAPLTSTNATQTSVANLVGALNGLTAATTYYYWIRSNCNGNKSAWVSGGSFTTIAALTCNGAIYGLYPDTTFTPSCTGNAEQIVADAWAGEYTNVNVLSNRQYTFTSSIATDFITITNATGTSVLASGLTPLVWNSNTTSGVIRYHFSTNANCGTQNTSRIRSITCANTSSCNPPSNFSTTNITSTTATLNWTAATPAPNTYLYLYNTTPTIGGIDGSTVATSANLTGLLPNTDYHWWVASVCGNTQTEWVYGGFFVTTAETCFSKLSCAALGATAIKSDGSLWAWGSSVNGSIGDGTNTSRNYPVQIGNENTWQSVSETAFTGMAIKNDGSLWGWGQNIGNLNSTSGSAVLAPIRVGTDNNWQAVSAGTGHTAAIKTNGTLWTWGSNGYGQLGLSTSLNYFEPTQLGTDTWAHVSAGYDYTLAVKSNGTLWAWGYNNKGQLGNGNLSNSNAPVQIGTATNWSKVYAGNGSSYALKTDGTIWAWGDNQYSQLGDGTATDRTTPVQIGTANDWQHIGVGGAHAVGKKNNGTIWAWGINSYSQLGNGTTVSSSVPVQIGTATNWLTIDAGVSTTSAIKTDGTMYVWGRNNLGQLGDGTNTLRSVPTAISCPTSNLGIDDTVVLENEIKVYPNPMNEVLTVSGDHEIVSLAVYNLLGQEVIVKSVNAHETVLDVSKLPTGTYLVKINAANTVNTIKVFKQ</sequence>
<organism evidence="5 6">
    <name type="scientific">Flavobacterium cheonhonense</name>
    <dbReference type="NCBI Taxonomy" id="706185"/>
    <lineage>
        <taxon>Bacteria</taxon>
        <taxon>Pseudomonadati</taxon>
        <taxon>Bacteroidota</taxon>
        <taxon>Flavobacteriia</taxon>
        <taxon>Flavobacteriales</taxon>
        <taxon>Flavobacteriaceae</taxon>
        <taxon>Flavobacterium</taxon>
    </lineage>
</organism>
<accession>A0ABP7TWH8</accession>
<reference evidence="6" key="1">
    <citation type="journal article" date="2019" name="Int. J. Syst. Evol. Microbiol.">
        <title>The Global Catalogue of Microorganisms (GCM) 10K type strain sequencing project: providing services to taxonomists for standard genome sequencing and annotation.</title>
        <authorList>
            <consortium name="The Broad Institute Genomics Platform"/>
            <consortium name="The Broad Institute Genome Sequencing Center for Infectious Disease"/>
            <person name="Wu L."/>
            <person name="Ma J."/>
        </authorList>
    </citation>
    <scope>NUCLEOTIDE SEQUENCE [LARGE SCALE GENOMIC DNA]</scope>
    <source>
        <strain evidence="6">JCM 17064</strain>
    </source>
</reference>
<evidence type="ECO:0000313" key="6">
    <source>
        <dbReference type="Proteomes" id="UP001500968"/>
    </source>
</evidence>
<evidence type="ECO:0000256" key="2">
    <source>
        <dbReference type="ARBA" id="ARBA00022729"/>
    </source>
</evidence>
<dbReference type="EMBL" id="BAABCR010000015">
    <property type="protein sequence ID" value="GAA4032327.1"/>
    <property type="molecule type" value="Genomic_DNA"/>
</dbReference>
<evidence type="ECO:0000256" key="1">
    <source>
        <dbReference type="ARBA" id="ARBA00022658"/>
    </source>
</evidence>
<dbReference type="InterPro" id="IPR036116">
    <property type="entry name" value="FN3_sf"/>
</dbReference>
<dbReference type="CDD" id="cd00063">
    <property type="entry name" value="FN3"/>
    <property type="match status" value="2"/>
</dbReference>
<dbReference type="InterPro" id="IPR009091">
    <property type="entry name" value="RCC1/BLIP-II"/>
</dbReference>
<dbReference type="Pfam" id="PF25390">
    <property type="entry name" value="WD40_RLD"/>
    <property type="match status" value="1"/>
</dbReference>
<keyword evidence="1" id="KW-0344">Guanine-nucleotide releasing factor</keyword>
<feature type="domain" description="Fibronectin type-III" evidence="4">
    <location>
        <begin position="310"/>
        <end position="403"/>
    </location>
</feature>
<dbReference type="RefSeq" id="WP_324689139.1">
    <property type="nucleotide sequence ID" value="NZ_BAABCR010000015.1"/>
</dbReference>
<evidence type="ECO:0000259" key="4">
    <source>
        <dbReference type="PROSITE" id="PS50853"/>
    </source>
</evidence>
<dbReference type="Pfam" id="PF00041">
    <property type="entry name" value="fn3"/>
    <property type="match status" value="2"/>
</dbReference>
<dbReference type="PRINTS" id="PR00633">
    <property type="entry name" value="RCCNDNSATION"/>
</dbReference>
<dbReference type="PROSITE" id="PS50012">
    <property type="entry name" value="RCC1_3"/>
    <property type="match status" value="5"/>
</dbReference>
<feature type="domain" description="Fibronectin type-III" evidence="4">
    <location>
        <begin position="731"/>
        <end position="819"/>
    </location>
</feature>
<dbReference type="InterPro" id="IPR058923">
    <property type="entry name" value="RCC1-like_dom"/>
</dbReference>
<evidence type="ECO:0000313" key="5">
    <source>
        <dbReference type="EMBL" id="GAA4032327.1"/>
    </source>
</evidence>
<comment type="caution">
    <text evidence="5">The sequence shown here is derived from an EMBL/GenBank/DDBJ whole genome shotgun (WGS) entry which is preliminary data.</text>
</comment>
<dbReference type="Pfam" id="PF07494">
    <property type="entry name" value="Reg_prop"/>
    <property type="match status" value="1"/>
</dbReference>
<dbReference type="Proteomes" id="UP001500968">
    <property type="component" value="Unassembled WGS sequence"/>
</dbReference>
<keyword evidence="6" id="KW-1185">Reference proteome</keyword>
<dbReference type="InterPro" id="IPR003961">
    <property type="entry name" value="FN3_dom"/>
</dbReference>
<dbReference type="InterPro" id="IPR051553">
    <property type="entry name" value="Ran_GTPase-activating"/>
</dbReference>
<dbReference type="PROSITE" id="PS00626">
    <property type="entry name" value="RCC1_2"/>
    <property type="match status" value="1"/>
</dbReference>
<dbReference type="InterPro" id="IPR000408">
    <property type="entry name" value="Reg_chr_condens"/>
</dbReference>
<dbReference type="PROSITE" id="PS50853">
    <property type="entry name" value="FN3"/>
    <property type="match status" value="3"/>
</dbReference>
<dbReference type="InterPro" id="IPR011110">
    <property type="entry name" value="Reg_prop"/>
</dbReference>
<dbReference type="NCBIfam" id="TIGR04183">
    <property type="entry name" value="Por_Secre_tail"/>
    <property type="match status" value="1"/>
</dbReference>
<dbReference type="Gene3D" id="2.60.40.10">
    <property type="entry name" value="Immunoglobulins"/>
    <property type="match status" value="3"/>
</dbReference>
<dbReference type="InterPro" id="IPR026444">
    <property type="entry name" value="Secre_tail"/>
</dbReference>
<dbReference type="InterPro" id="IPR015943">
    <property type="entry name" value="WD40/YVTN_repeat-like_dom_sf"/>
</dbReference>
<dbReference type="SMART" id="SM00060">
    <property type="entry name" value="FN3"/>
    <property type="match status" value="3"/>
</dbReference>
<protein>
    <recommendedName>
        <fullName evidence="4">Fibronectin type-III domain-containing protein</fullName>
    </recommendedName>
</protein>
<proteinExistence type="predicted"/>
<dbReference type="Pfam" id="PF18962">
    <property type="entry name" value="Por_Secre_tail"/>
    <property type="match status" value="1"/>
</dbReference>
<feature type="domain" description="Fibronectin type-III" evidence="4">
    <location>
        <begin position="521"/>
        <end position="613"/>
    </location>
</feature>
<dbReference type="InterPro" id="IPR013783">
    <property type="entry name" value="Ig-like_fold"/>
</dbReference>
<dbReference type="SUPFAM" id="SSF63829">
    <property type="entry name" value="Calcium-dependent phosphotriesterase"/>
    <property type="match status" value="1"/>
</dbReference>
<evidence type="ECO:0000256" key="3">
    <source>
        <dbReference type="ARBA" id="ARBA00022737"/>
    </source>
</evidence>
<dbReference type="Gene3D" id="2.130.10.10">
    <property type="entry name" value="YVTN repeat-like/Quinoprotein amine dehydrogenase"/>
    <property type="match status" value="1"/>
</dbReference>
<name>A0ABP7TWH8_9FLAO</name>
<keyword evidence="2" id="KW-0732">Signal</keyword>